<feature type="transmembrane region" description="Helical" evidence="9">
    <location>
        <begin position="16"/>
        <end position="41"/>
    </location>
</feature>
<feature type="transmembrane region" description="Helical" evidence="9">
    <location>
        <begin position="120"/>
        <end position="146"/>
    </location>
</feature>
<evidence type="ECO:0000256" key="6">
    <source>
        <dbReference type="ARBA" id="ARBA00022692"/>
    </source>
</evidence>
<sequence length="319" mass="32966">MGDVLSSLKLPTDRNIRYLLVILVGILAVMAFTSGQAFFSVDNMQSMSSQMPLLGLLALAMAVCMLTGGINLSIIATTNACGLVMASIITQAPDSAAMLMLALLGGLVTAAIVGGLNGALIAYVGVSPILATLGTMTLINGLNVLISGGSVISGFPDALLALGNGSVLGIPMPLVLFAGFAVGLWALLEHTQLGRTIYLMGSNEKATRFSGINTQKATLYVYIISSVLCWVAAIVMMAKFNSAKAGYGESYLLIAILASVLGGINPDGGFGRIIGIALALIVLQTLESGLNLLGVSSYLTMALWGGILILFIFLQKNKA</sequence>
<evidence type="ECO:0000313" key="11">
    <source>
        <dbReference type="Proteomes" id="UP000254512"/>
    </source>
</evidence>
<dbReference type="RefSeq" id="WP_115660018.1">
    <property type="nucleotide sequence ID" value="NZ_UGHD01000002.1"/>
</dbReference>
<dbReference type="EMBL" id="UGHD01000002">
    <property type="protein sequence ID" value="STO58288.1"/>
    <property type="molecule type" value="Genomic_DNA"/>
</dbReference>
<dbReference type="InterPro" id="IPR001851">
    <property type="entry name" value="ABC_transp_permease"/>
</dbReference>
<feature type="transmembrane region" description="Helical" evidence="9">
    <location>
        <begin position="53"/>
        <end position="76"/>
    </location>
</feature>
<proteinExistence type="inferred from homology"/>
<feature type="transmembrane region" description="Helical" evidence="9">
    <location>
        <begin position="166"/>
        <end position="188"/>
    </location>
</feature>
<dbReference type="GO" id="GO:0005886">
    <property type="term" value="C:plasma membrane"/>
    <property type="evidence" value="ECO:0007669"/>
    <property type="project" value="UniProtKB-SubCell"/>
</dbReference>
<keyword evidence="3" id="KW-0813">Transport</keyword>
<feature type="transmembrane region" description="Helical" evidence="9">
    <location>
        <begin position="219"/>
        <end position="240"/>
    </location>
</feature>
<evidence type="ECO:0000313" key="10">
    <source>
        <dbReference type="EMBL" id="STO58288.1"/>
    </source>
</evidence>
<evidence type="ECO:0000256" key="9">
    <source>
        <dbReference type="SAM" id="Phobius"/>
    </source>
</evidence>
<comment type="similarity">
    <text evidence="2">Belongs to the binding-protein-dependent transport system permease family. AraH/RbsC subfamily.</text>
</comment>
<reference evidence="10 11" key="1">
    <citation type="submission" date="2018-06" db="EMBL/GenBank/DDBJ databases">
        <authorList>
            <consortium name="Pathogen Informatics"/>
            <person name="Doyle S."/>
        </authorList>
    </citation>
    <scope>NUCLEOTIDE SEQUENCE [LARGE SCALE GENOMIC DNA]</scope>
    <source>
        <strain evidence="10 11">NCTC11645</strain>
    </source>
</reference>
<keyword evidence="6 9" id="KW-0812">Transmembrane</keyword>
<feature type="transmembrane region" description="Helical" evidence="9">
    <location>
        <begin position="246"/>
        <end position="264"/>
    </location>
</feature>
<dbReference type="GO" id="GO:0022857">
    <property type="term" value="F:transmembrane transporter activity"/>
    <property type="evidence" value="ECO:0007669"/>
    <property type="project" value="InterPro"/>
</dbReference>
<evidence type="ECO:0000256" key="5">
    <source>
        <dbReference type="ARBA" id="ARBA00022519"/>
    </source>
</evidence>
<evidence type="ECO:0000256" key="8">
    <source>
        <dbReference type="ARBA" id="ARBA00023136"/>
    </source>
</evidence>
<gene>
    <name evidence="10" type="primary">lsrD</name>
    <name evidence="10" type="ORF">NCTC11645_02718</name>
</gene>
<evidence type="ECO:0000256" key="7">
    <source>
        <dbReference type="ARBA" id="ARBA00022989"/>
    </source>
</evidence>
<comment type="subcellular location">
    <subcellularLocation>
        <location evidence="1">Cell inner membrane</location>
        <topology evidence="1">Multi-pass membrane protein</topology>
    </subcellularLocation>
</comment>
<feature type="transmembrane region" description="Helical" evidence="9">
    <location>
        <begin position="96"/>
        <end position="113"/>
    </location>
</feature>
<dbReference type="PANTHER" id="PTHR32196">
    <property type="entry name" value="ABC TRANSPORTER PERMEASE PROTEIN YPHD-RELATED-RELATED"/>
    <property type="match status" value="1"/>
</dbReference>
<dbReference type="PANTHER" id="PTHR32196:SF21">
    <property type="entry name" value="ABC TRANSPORTER PERMEASE PROTEIN YPHD-RELATED"/>
    <property type="match status" value="1"/>
</dbReference>
<keyword evidence="5" id="KW-0997">Cell inner membrane</keyword>
<evidence type="ECO:0000256" key="3">
    <source>
        <dbReference type="ARBA" id="ARBA00022448"/>
    </source>
</evidence>
<accession>A0A377HQ07</accession>
<protein>
    <submittedName>
        <fullName evidence="10">Autoinducer 2 import system permease protein lsrD</fullName>
    </submittedName>
</protein>
<name>A0A377HQ07_GRIHO</name>
<dbReference type="CDD" id="cd06579">
    <property type="entry name" value="TM_PBP1_transp_AraH_like"/>
    <property type="match status" value="1"/>
</dbReference>
<evidence type="ECO:0000256" key="4">
    <source>
        <dbReference type="ARBA" id="ARBA00022475"/>
    </source>
</evidence>
<keyword evidence="4" id="KW-1003">Cell membrane</keyword>
<organism evidence="10 11">
    <name type="scientific">Grimontia hollisae</name>
    <name type="common">Vibrio hollisae</name>
    <dbReference type="NCBI Taxonomy" id="673"/>
    <lineage>
        <taxon>Bacteria</taxon>
        <taxon>Pseudomonadati</taxon>
        <taxon>Pseudomonadota</taxon>
        <taxon>Gammaproteobacteria</taxon>
        <taxon>Vibrionales</taxon>
        <taxon>Vibrionaceae</taxon>
        <taxon>Grimontia</taxon>
    </lineage>
</organism>
<dbReference type="STRING" id="673.AL542_12850"/>
<evidence type="ECO:0000256" key="2">
    <source>
        <dbReference type="ARBA" id="ARBA00007942"/>
    </source>
</evidence>
<keyword evidence="7 9" id="KW-1133">Transmembrane helix</keyword>
<feature type="transmembrane region" description="Helical" evidence="9">
    <location>
        <begin position="269"/>
        <end position="286"/>
    </location>
</feature>
<dbReference type="AlphaFoldDB" id="A0A377HQ07"/>
<feature type="transmembrane region" description="Helical" evidence="9">
    <location>
        <begin position="292"/>
        <end position="314"/>
    </location>
</feature>
<keyword evidence="8 9" id="KW-0472">Membrane</keyword>
<dbReference type="Pfam" id="PF02653">
    <property type="entry name" value="BPD_transp_2"/>
    <property type="match status" value="1"/>
</dbReference>
<dbReference type="Proteomes" id="UP000254512">
    <property type="component" value="Unassembled WGS sequence"/>
</dbReference>
<evidence type="ECO:0000256" key="1">
    <source>
        <dbReference type="ARBA" id="ARBA00004429"/>
    </source>
</evidence>